<comment type="caution">
    <text evidence="2">The sequence shown here is derived from an EMBL/GenBank/DDBJ whole genome shotgun (WGS) entry which is preliminary data.</text>
</comment>
<evidence type="ECO:0000313" key="3">
    <source>
        <dbReference type="Proteomes" id="UP000318943"/>
    </source>
</evidence>
<sequence>MSWWLICYVGAVSTALVIATVQNLLSLDASAWASWVQAVGSIGAIFGSVAIANRQMHVARQGDERKAGEELMAELFSYRAAVQAGFRQVERVMEAARYDPFTFRMAWRGLLRVNLDATAEMLEKYEVHKLRSAVAISLHFVLLGFVKLLHDEADSIQSDLDRTHGTWLSFQSNARGVCAEYGRVADVMMQELGLTSLQGTTHDDGTPKYEGPIIIRPS</sequence>
<evidence type="ECO:0000256" key="1">
    <source>
        <dbReference type="SAM" id="Phobius"/>
    </source>
</evidence>
<evidence type="ECO:0008006" key="4">
    <source>
        <dbReference type="Google" id="ProtNLM"/>
    </source>
</evidence>
<protein>
    <recommendedName>
        <fullName evidence="4">DUF4760 domain-containing protein</fullName>
    </recommendedName>
</protein>
<keyword evidence="1" id="KW-1133">Transmembrane helix</keyword>
<dbReference type="EMBL" id="VCIZ01000014">
    <property type="protein sequence ID" value="TSP10648.1"/>
    <property type="molecule type" value="Genomic_DNA"/>
</dbReference>
<accession>A0ABY3EI82</accession>
<feature type="transmembrane region" description="Helical" evidence="1">
    <location>
        <begin position="29"/>
        <end position="52"/>
    </location>
</feature>
<keyword evidence="3" id="KW-1185">Reference proteome</keyword>
<keyword evidence="1" id="KW-0472">Membrane</keyword>
<organism evidence="2 3">
    <name type="scientific">Cupriavidus campinensis</name>
    <dbReference type="NCBI Taxonomy" id="151783"/>
    <lineage>
        <taxon>Bacteria</taxon>
        <taxon>Pseudomonadati</taxon>
        <taxon>Pseudomonadota</taxon>
        <taxon>Betaproteobacteria</taxon>
        <taxon>Burkholderiales</taxon>
        <taxon>Burkholderiaceae</taxon>
        <taxon>Cupriavidus</taxon>
    </lineage>
</organism>
<keyword evidence="1" id="KW-0812">Transmembrane</keyword>
<gene>
    <name evidence="2" type="ORF">FGG12_21380</name>
</gene>
<dbReference type="RefSeq" id="WP_144200734.1">
    <property type="nucleotide sequence ID" value="NZ_VCIZ01000014.1"/>
</dbReference>
<dbReference type="Proteomes" id="UP000318943">
    <property type="component" value="Unassembled WGS sequence"/>
</dbReference>
<name>A0ABY3EI82_9BURK</name>
<reference evidence="2 3" key="1">
    <citation type="submission" date="2019-05" db="EMBL/GenBank/DDBJ databases">
        <title>Whole genome sequence analysis of Cupriavidus campinensis S14E4C strain.</title>
        <authorList>
            <person name="Abbaszade G."/>
            <person name="Szabo A."/>
            <person name="Toumi M."/>
            <person name="Toth E."/>
        </authorList>
    </citation>
    <scope>NUCLEOTIDE SEQUENCE [LARGE SCALE GENOMIC DNA]</scope>
    <source>
        <strain evidence="2 3">S14E4C</strain>
    </source>
</reference>
<evidence type="ECO:0000313" key="2">
    <source>
        <dbReference type="EMBL" id="TSP10648.1"/>
    </source>
</evidence>
<proteinExistence type="predicted"/>